<name>E4UXY3_ARTGP</name>
<evidence type="ECO:0000313" key="3">
    <source>
        <dbReference type="EMBL" id="EFR01976.1"/>
    </source>
</evidence>
<dbReference type="RefSeq" id="XP_003172387.1">
    <property type="nucleotide sequence ID" value="XM_003172339.1"/>
</dbReference>
<dbReference type="AlphaFoldDB" id="E4UXY3"/>
<sequence length="74" mass="8157">MGPWRLAAGGRGHKWWIGVSITGAVALASTEQLHRLYSTAGRRHNSQAVVRQSSRGRGKEEEAKKKHPEPVTVE</sequence>
<dbReference type="GeneID" id="10027656"/>
<dbReference type="EMBL" id="DS989825">
    <property type="protein sequence ID" value="EFR01976.1"/>
    <property type="molecule type" value="Genomic_DNA"/>
</dbReference>
<dbReference type="HOGENOM" id="CLU_2687331_0_0_1"/>
<gene>
    <name evidence="3" type="ORF">MGYG_04978</name>
</gene>
<reference evidence="4" key="1">
    <citation type="journal article" date="2012" name="MBio">
        <title>Comparative genome analysis of Trichophyton rubrum and related dermatophytes reveals candidate genes involved in infection.</title>
        <authorList>
            <person name="Martinez D.A."/>
            <person name="Oliver B.G."/>
            <person name="Graeser Y."/>
            <person name="Goldberg J.M."/>
            <person name="Li W."/>
            <person name="Martinez-Rossi N.M."/>
            <person name="Monod M."/>
            <person name="Shelest E."/>
            <person name="Barton R.C."/>
            <person name="Birch E."/>
            <person name="Brakhage A.A."/>
            <person name="Chen Z."/>
            <person name="Gurr S.J."/>
            <person name="Heiman D."/>
            <person name="Heitman J."/>
            <person name="Kosti I."/>
            <person name="Rossi A."/>
            <person name="Saif S."/>
            <person name="Samalova M."/>
            <person name="Saunders C.W."/>
            <person name="Shea T."/>
            <person name="Summerbell R.C."/>
            <person name="Xu J."/>
            <person name="Young S."/>
            <person name="Zeng Q."/>
            <person name="Birren B.W."/>
            <person name="Cuomo C.A."/>
            <person name="White T.C."/>
        </authorList>
    </citation>
    <scope>NUCLEOTIDE SEQUENCE [LARGE SCALE GENOMIC DNA]</scope>
    <source>
        <strain evidence="4">ATCC MYA-4604 / CBS 118893</strain>
    </source>
</reference>
<evidence type="ECO:0000256" key="1">
    <source>
        <dbReference type="SAM" id="MobiDB-lite"/>
    </source>
</evidence>
<dbReference type="InParanoid" id="E4UXY3"/>
<feature type="compositionally biased region" description="Polar residues" evidence="1">
    <location>
        <begin position="46"/>
        <end position="55"/>
    </location>
</feature>
<dbReference type="Proteomes" id="UP000002669">
    <property type="component" value="Unassembled WGS sequence"/>
</dbReference>
<evidence type="ECO:0000256" key="2">
    <source>
        <dbReference type="SAM" id="SignalP"/>
    </source>
</evidence>
<protein>
    <submittedName>
        <fullName evidence="3">Uncharacterized protein</fullName>
    </submittedName>
</protein>
<evidence type="ECO:0000313" key="4">
    <source>
        <dbReference type="Proteomes" id="UP000002669"/>
    </source>
</evidence>
<feature type="region of interest" description="Disordered" evidence="1">
    <location>
        <begin position="38"/>
        <end position="74"/>
    </location>
</feature>
<feature type="chain" id="PRO_5003190623" evidence="2">
    <location>
        <begin position="29"/>
        <end position="74"/>
    </location>
</feature>
<accession>E4UXY3</accession>
<proteinExistence type="predicted"/>
<organism evidence="4">
    <name type="scientific">Arthroderma gypseum (strain ATCC MYA-4604 / CBS 118893)</name>
    <name type="common">Microsporum gypseum</name>
    <dbReference type="NCBI Taxonomy" id="535722"/>
    <lineage>
        <taxon>Eukaryota</taxon>
        <taxon>Fungi</taxon>
        <taxon>Dikarya</taxon>
        <taxon>Ascomycota</taxon>
        <taxon>Pezizomycotina</taxon>
        <taxon>Eurotiomycetes</taxon>
        <taxon>Eurotiomycetidae</taxon>
        <taxon>Onygenales</taxon>
        <taxon>Arthrodermataceae</taxon>
        <taxon>Nannizzia</taxon>
    </lineage>
</organism>
<keyword evidence="2" id="KW-0732">Signal</keyword>
<feature type="signal peptide" evidence="2">
    <location>
        <begin position="1"/>
        <end position="28"/>
    </location>
</feature>
<keyword evidence="4" id="KW-1185">Reference proteome</keyword>
<dbReference type="VEuPathDB" id="FungiDB:MGYG_04978"/>